<dbReference type="InterPro" id="IPR020003">
    <property type="entry name" value="ATPase_a/bsu_AS"/>
</dbReference>
<feature type="domain" description="AAA+ ATPase" evidence="11">
    <location>
        <begin position="225"/>
        <end position="411"/>
    </location>
</feature>
<proteinExistence type="inferred from homology"/>
<evidence type="ECO:0000313" key="12">
    <source>
        <dbReference type="EMBL" id="WZL76520.1"/>
    </source>
</evidence>
<evidence type="ECO:0000256" key="4">
    <source>
        <dbReference type="ARBA" id="ARBA00022781"/>
    </source>
</evidence>
<dbReference type="InterPro" id="IPR003593">
    <property type="entry name" value="AAA+_ATPase"/>
</dbReference>
<evidence type="ECO:0000256" key="3">
    <source>
        <dbReference type="ARBA" id="ARBA00022741"/>
    </source>
</evidence>
<dbReference type="Pfam" id="PF22919">
    <property type="entry name" value="ATP-synt_VA_C"/>
    <property type="match status" value="1"/>
</dbReference>
<dbReference type="CDD" id="cd01134">
    <property type="entry name" value="V_A-ATPase_A"/>
    <property type="match status" value="1"/>
</dbReference>
<dbReference type="SUPFAM" id="SSF47917">
    <property type="entry name" value="C-terminal domain of alpha and beta subunits of F1 ATP synthase"/>
    <property type="match status" value="1"/>
</dbReference>
<dbReference type="Pfam" id="PF02874">
    <property type="entry name" value="ATP-synt_ab_N"/>
    <property type="match status" value="1"/>
</dbReference>
<dbReference type="InterPro" id="IPR022878">
    <property type="entry name" value="V-ATPase_asu"/>
</dbReference>
<evidence type="ECO:0000256" key="1">
    <source>
        <dbReference type="ARBA" id="ARBA00008936"/>
    </source>
</evidence>
<evidence type="ECO:0000313" key="13">
    <source>
        <dbReference type="Proteomes" id="UP001461341"/>
    </source>
</evidence>
<dbReference type="EC" id="7.1.2.2" evidence="10"/>
<dbReference type="InterPro" id="IPR000194">
    <property type="entry name" value="ATPase_F1/V1/A1_a/bsu_nucl-bd"/>
</dbReference>
<dbReference type="Gene3D" id="2.40.30.20">
    <property type="match status" value="1"/>
</dbReference>
<evidence type="ECO:0000256" key="7">
    <source>
        <dbReference type="ARBA" id="ARBA00023065"/>
    </source>
</evidence>
<dbReference type="Pfam" id="PF00006">
    <property type="entry name" value="ATP-synt_ab"/>
    <property type="match status" value="1"/>
</dbReference>
<evidence type="ECO:0000256" key="10">
    <source>
        <dbReference type="HAMAP-Rule" id="MF_00309"/>
    </source>
</evidence>
<accession>A0ABZ2YBZ5</accession>
<evidence type="ECO:0000256" key="8">
    <source>
        <dbReference type="ARBA" id="ARBA00023310"/>
    </source>
</evidence>
<keyword evidence="2 10" id="KW-0813">Transport</keyword>
<dbReference type="InterPro" id="IPR036121">
    <property type="entry name" value="ATPase_F1/V1/A1_a/bsu_N_sf"/>
</dbReference>
<evidence type="ECO:0000256" key="9">
    <source>
        <dbReference type="ARBA" id="ARBA00054855"/>
    </source>
</evidence>
<evidence type="ECO:0000256" key="2">
    <source>
        <dbReference type="ARBA" id="ARBA00022448"/>
    </source>
</evidence>
<evidence type="ECO:0000259" key="11">
    <source>
        <dbReference type="SMART" id="SM00382"/>
    </source>
</evidence>
<comment type="catalytic activity">
    <reaction evidence="10">
        <text>ATP + H2O + 4 H(+)(in) = ADP + phosphate + 5 H(+)(out)</text>
        <dbReference type="Rhea" id="RHEA:57720"/>
        <dbReference type="ChEBI" id="CHEBI:15377"/>
        <dbReference type="ChEBI" id="CHEBI:15378"/>
        <dbReference type="ChEBI" id="CHEBI:30616"/>
        <dbReference type="ChEBI" id="CHEBI:43474"/>
        <dbReference type="ChEBI" id="CHEBI:456216"/>
        <dbReference type="EC" id="7.1.2.2"/>
    </reaction>
</comment>
<dbReference type="Proteomes" id="UP001461341">
    <property type="component" value="Chromosome"/>
</dbReference>
<dbReference type="RefSeq" id="WP_369018684.1">
    <property type="nucleotide sequence ID" value="NZ_CP121689.1"/>
</dbReference>
<dbReference type="SUPFAM" id="SSF52540">
    <property type="entry name" value="P-loop containing nucleoside triphosphate hydrolases"/>
    <property type="match status" value="1"/>
</dbReference>
<dbReference type="InterPro" id="IPR031686">
    <property type="entry name" value="ATP-synth_a_Xtn"/>
</dbReference>
<evidence type="ECO:0000256" key="6">
    <source>
        <dbReference type="ARBA" id="ARBA00022967"/>
    </source>
</evidence>
<name>A0ABZ2YBZ5_9BACT</name>
<dbReference type="InterPro" id="IPR004100">
    <property type="entry name" value="ATPase_F1/V1/A1_a/bsu_N"/>
</dbReference>
<sequence length="594" mass="67077">MGEGRIYLINGPVVRATGSQGFMMNEMVKVGKEGLIGEVVDIGEESFTVQVYESTTGLQVGEPVRGTGKLISAYLGPGLIGKIFDGIERPLDRIALLHGDFVVRGVEIFPLDENKRWRVEMKKEVGDTVRPGEIFALVQETPLFEHRLLVPPHVSGKVVEAKPSGDYKIHDVLLLISDQKGNVHHLTLYQEWPIRIPRPVRERLLPTIPLITGQRVIDFFFPLAKGGAAAIPGGFGTGKTVTQHQLAKWSDADVVVYIGCGERGNEMSDVLEEFPRLVDPRTGRPLMERTILIANTSNMPVSAREASIYTGITIAEYFRDMGYNVALMADSTSRWAEALRELSGRMEEMPAEEGYPAYLSSRLSEFYERAGRVKTLSGEEGSVTIIGAVSPPGGDFSEPVTRHTKEFVRCFWALDRNLAYSRHYPAINWLTSYSDFGEDLKEWFREHVGEDWDGMRERAMALLGEDDRLQQVIKLVGEDVLPDEHKLIVETGRLIKIGFLQQNSFSNVDSFCTLEKQFRMMELILLFYERARELIASGMAISEIKRSDVYLKLLRMKEEIPNDQLERFDTLREEIEKFFDNLRARYKEGAKSAS</sequence>
<keyword evidence="3 10" id="KW-0547">Nucleotide-binding</keyword>
<keyword evidence="8 10" id="KW-0066">ATP synthesis</keyword>
<dbReference type="InterPro" id="IPR024034">
    <property type="entry name" value="ATPase_F1/V1_b/a_C"/>
</dbReference>
<protein>
    <recommendedName>
        <fullName evidence="10">V-type ATP synthase alpha chain</fullName>
        <ecNumber evidence="10">7.1.2.2</ecNumber>
    </recommendedName>
    <alternativeName>
        <fullName evidence="10">V-ATPase subunit A</fullName>
    </alternativeName>
</protein>
<gene>
    <name evidence="10" type="primary">atpA</name>
    <name evidence="12" type="ORF">QBE54_01955</name>
</gene>
<keyword evidence="13" id="KW-1185">Reference proteome</keyword>
<dbReference type="InterPro" id="IPR027417">
    <property type="entry name" value="P-loop_NTPase"/>
</dbReference>
<dbReference type="Gene3D" id="3.40.50.300">
    <property type="entry name" value="P-loop containing nucleotide triphosphate hydrolases"/>
    <property type="match status" value="1"/>
</dbReference>
<dbReference type="Gene3D" id="2.40.50.100">
    <property type="match status" value="1"/>
</dbReference>
<feature type="binding site" evidence="10">
    <location>
        <begin position="233"/>
        <end position="240"/>
    </location>
    <ligand>
        <name>ATP</name>
        <dbReference type="ChEBI" id="CHEBI:30616"/>
    </ligand>
</feature>
<dbReference type="NCBIfam" id="NF003220">
    <property type="entry name" value="PRK04192.1"/>
    <property type="match status" value="1"/>
</dbReference>
<keyword evidence="4 10" id="KW-0375">Hydrogen ion transport</keyword>
<organism evidence="12 13">
    <name type="scientific">Thermatribacter velox</name>
    <dbReference type="NCBI Taxonomy" id="3039681"/>
    <lineage>
        <taxon>Bacteria</taxon>
        <taxon>Pseudomonadati</taxon>
        <taxon>Atribacterota</taxon>
        <taxon>Atribacteria</taxon>
        <taxon>Atribacterales</taxon>
        <taxon>Thermatribacteraceae</taxon>
        <taxon>Thermatribacter</taxon>
    </lineage>
</organism>
<reference evidence="12 13" key="1">
    <citation type="submission" date="2023-03" db="EMBL/GenBank/DDBJ databases">
        <title>Novel Species.</title>
        <authorList>
            <person name="Ma S."/>
        </authorList>
    </citation>
    <scope>NUCLEOTIDE SEQUENCE [LARGE SCALE GENOMIC DNA]</scope>
    <source>
        <strain evidence="12 13">B11</strain>
    </source>
</reference>
<evidence type="ECO:0000256" key="5">
    <source>
        <dbReference type="ARBA" id="ARBA00022840"/>
    </source>
</evidence>
<dbReference type="SMART" id="SM00382">
    <property type="entry name" value="AAA"/>
    <property type="match status" value="1"/>
</dbReference>
<keyword evidence="5 10" id="KW-0067">ATP-binding</keyword>
<dbReference type="SUPFAM" id="SSF50615">
    <property type="entry name" value="N-terminal domain of alpha and beta subunits of F1 ATP synthase"/>
    <property type="match status" value="1"/>
</dbReference>
<dbReference type="PROSITE" id="PS00152">
    <property type="entry name" value="ATPASE_ALPHA_BETA"/>
    <property type="match status" value="1"/>
</dbReference>
<dbReference type="InterPro" id="IPR023366">
    <property type="entry name" value="ATP_synth_asu-like_sf"/>
</dbReference>
<dbReference type="InterPro" id="IPR055190">
    <property type="entry name" value="ATP-synt_VA_C"/>
</dbReference>
<keyword evidence="7 10" id="KW-0406">Ion transport</keyword>
<keyword evidence="6 10" id="KW-1278">Translocase</keyword>
<dbReference type="PANTHER" id="PTHR43607">
    <property type="entry name" value="V-TYPE PROTON ATPASE CATALYTIC SUBUNIT A"/>
    <property type="match status" value="1"/>
</dbReference>
<comment type="similarity">
    <text evidence="1 10">Belongs to the ATPase alpha/beta chains family.</text>
</comment>
<dbReference type="EMBL" id="CP121689">
    <property type="protein sequence ID" value="WZL76520.1"/>
    <property type="molecule type" value="Genomic_DNA"/>
</dbReference>
<dbReference type="HAMAP" id="MF_00309">
    <property type="entry name" value="ATP_synth_A_arch"/>
    <property type="match status" value="1"/>
</dbReference>
<comment type="function">
    <text evidence="9 10">Produces ATP from ADP in the presence of a proton gradient across the membrane. The V-type alpha chain is a catalytic subunit.</text>
</comment>
<dbReference type="PANTHER" id="PTHR43607:SF1">
    <property type="entry name" value="H(+)-TRANSPORTING TWO-SECTOR ATPASE"/>
    <property type="match status" value="1"/>
</dbReference>
<dbReference type="Pfam" id="PF16886">
    <property type="entry name" value="ATP-synt_ab_Xtn"/>
    <property type="match status" value="1"/>
</dbReference>
<dbReference type="Gene3D" id="1.10.1140.10">
    <property type="entry name" value="Bovine Mitochondrial F1-atpase, Atp Synthase Beta Chain, Chain D, domain 3"/>
    <property type="match status" value="1"/>
</dbReference>
<dbReference type="CDD" id="cd18111">
    <property type="entry name" value="ATP-synt_V_A-type_alpha_C"/>
    <property type="match status" value="1"/>
</dbReference>